<name>A0A212SDV9_RHOAC</name>
<dbReference type="PROSITE" id="PS50983">
    <property type="entry name" value="FE_B12_PBP"/>
    <property type="match status" value="1"/>
</dbReference>
<evidence type="ECO:0000313" key="4">
    <source>
        <dbReference type="Proteomes" id="UP000198418"/>
    </source>
</evidence>
<proteinExistence type="predicted"/>
<protein>
    <submittedName>
        <fullName evidence="3">Iron complex transport system substrate-binding protein</fullName>
    </submittedName>
</protein>
<dbReference type="RefSeq" id="WP_158255361.1">
    <property type="nucleotide sequence ID" value="NZ_FYDG01000028.1"/>
</dbReference>
<sequence length="346" mass="38001">MRGLIALLALLCCGAQAGELTDLGGRKVTPPDKIARVACLEVLCYPTLLMLGVEDRVAIMVQTAAPWLQATNARTAQIARVGTEADVEDLAARKIDIAFIAYNVARIAPKLDKVGLPTLISQRVGQSPQTEQAFVDNAQAMVRQFGRVFGGETERRAEDYCAWFDDKRAMVAARIADIPPEQRRKLFYVRGPRSQNAQGRFGYVYWLGTLAGARMVGADAPLAGNGPANMEDLLQADPDVVIVGRQYPVALVLDDPRWRTVAAVRNGEVHASPAGVFYWDGGPESALMMLFIAKTLYPDRFADLDMIAEIKGFYARFYRFALTDDQAGKILRGETPEGARFMKVNN</sequence>
<dbReference type="AlphaFoldDB" id="A0A212SDV9"/>
<dbReference type="Pfam" id="PF01497">
    <property type="entry name" value="Peripla_BP_2"/>
    <property type="match status" value="1"/>
</dbReference>
<dbReference type="OrthoDB" id="9775594at2"/>
<feature type="signal peptide" evidence="1">
    <location>
        <begin position="1"/>
        <end position="17"/>
    </location>
</feature>
<evidence type="ECO:0000313" key="3">
    <source>
        <dbReference type="EMBL" id="SNB83635.1"/>
    </source>
</evidence>
<dbReference type="Gene3D" id="3.40.50.1980">
    <property type="entry name" value="Nitrogenase molybdenum iron protein domain"/>
    <property type="match status" value="2"/>
</dbReference>
<feature type="domain" description="Fe/B12 periplasmic-binding" evidence="2">
    <location>
        <begin position="36"/>
        <end position="300"/>
    </location>
</feature>
<keyword evidence="4" id="KW-1185">Reference proteome</keyword>
<evidence type="ECO:0000256" key="1">
    <source>
        <dbReference type="SAM" id="SignalP"/>
    </source>
</evidence>
<evidence type="ECO:0000259" key="2">
    <source>
        <dbReference type="PROSITE" id="PS50983"/>
    </source>
</evidence>
<dbReference type="PANTHER" id="PTHR30535">
    <property type="entry name" value="VITAMIN B12-BINDING PROTEIN"/>
    <property type="match status" value="1"/>
</dbReference>
<dbReference type="EMBL" id="FYDG01000028">
    <property type="protein sequence ID" value="SNB83635.1"/>
    <property type="molecule type" value="Genomic_DNA"/>
</dbReference>
<organism evidence="3 4">
    <name type="scientific">Rhodoblastus acidophilus</name>
    <name type="common">Rhodopseudomonas acidophila</name>
    <dbReference type="NCBI Taxonomy" id="1074"/>
    <lineage>
        <taxon>Bacteria</taxon>
        <taxon>Pseudomonadati</taxon>
        <taxon>Pseudomonadota</taxon>
        <taxon>Alphaproteobacteria</taxon>
        <taxon>Hyphomicrobiales</taxon>
        <taxon>Rhodoblastaceae</taxon>
        <taxon>Rhodoblastus</taxon>
    </lineage>
</organism>
<dbReference type="InterPro" id="IPR050902">
    <property type="entry name" value="ABC_Transporter_SBP"/>
</dbReference>
<reference evidence="4" key="1">
    <citation type="submission" date="2017-06" db="EMBL/GenBank/DDBJ databases">
        <authorList>
            <person name="Varghese N."/>
            <person name="Submissions S."/>
        </authorList>
    </citation>
    <scope>NUCLEOTIDE SEQUENCE [LARGE SCALE GENOMIC DNA]</scope>
    <source>
        <strain evidence="4">DSM 137</strain>
    </source>
</reference>
<accession>A0A212SDV9</accession>
<dbReference type="Proteomes" id="UP000198418">
    <property type="component" value="Unassembled WGS sequence"/>
</dbReference>
<keyword evidence="1" id="KW-0732">Signal</keyword>
<gene>
    <name evidence="3" type="ORF">SAMN06265338_12810</name>
</gene>
<dbReference type="PANTHER" id="PTHR30535:SF34">
    <property type="entry name" value="MOLYBDATE-BINDING PROTEIN MOLA"/>
    <property type="match status" value="1"/>
</dbReference>
<feature type="chain" id="PRO_5012736137" evidence="1">
    <location>
        <begin position="18"/>
        <end position="346"/>
    </location>
</feature>
<dbReference type="InterPro" id="IPR002491">
    <property type="entry name" value="ABC_transptr_periplasmic_BD"/>
</dbReference>
<dbReference type="SUPFAM" id="SSF53807">
    <property type="entry name" value="Helical backbone' metal receptor"/>
    <property type="match status" value="1"/>
</dbReference>